<dbReference type="RefSeq" id="XP_012198067.1">
    <property type="nucleotide sequence ID" value="XM_012342677.1"/>
</dbReference>
<feature type="transmembrane region" description="Helical" evidence="2">
    <location>
        <begin position="4519"/>
        <end position="4540"/>
    </location>
</feature>
<evidence type="ECO:0000313" key="4">
    <source>
        <dbReference type="EMBL" id="KDO31474.1"/>
    </source>
</evidence>
<dbReference type="GeneID" id="24126560"/>
<dbReference type="VEuPathDB" id="FungiDB:SPRG_04089"/>
<dbReference type="GO" id="GO:0008270">
    <property type="term" value="F:zinc ion binding"/>
    <property type="evidence" value="ECO:0007669"/>
    <property type="project" value="UniProtKB-KW"/>
</dbReference>
<dbReference type="OrthoDB" id="77594at2759"/>
<keyword evidence="2" id="KW-0812">Transmembrane</keyword>
<evidence type="ECO:0000313" key="5">
    <source>
        <dbReference type="Proteomes" id="UP000030745"/>
    </source>
</evidence>
<feature type="transmembrane region" description="Helical" evidence="2">
    <location>
        <begin position="4578"/>
        <end position="4604"/>
    </location>
</feature>
<feature type="transmembrane region" description="Helical" evidence="2">
    <location>
        <begin position="4416"/>
        <end position="4434"/>
    </location>
</feature>
<keyword evidence="1" id="KW-0862">Zinc</keyword>
<feature type="transmembrane region" description="Helical" evidence="2">
    <location>
        <begin position="4701"/>
        <end position="4720"/>
    </location>
</feature>
<dbReference type="SUPFAM" id="SSF48371">
    <property type="entry name" value="ARM repeat"/>
    <property type="match status" value="3"/>
</dbReference>
<name>A0A067CL85_SAPPC</name>
<dbReference type="EMBL" id="KK583198">
    <property type="protein sequence ID" value="KDO31474.1"/>
    <property type="molecule type" value="Genomic_DNA"/>
</dbReference>
<feature type="transmembrane region" description="Helical" evidence="2">
    <location>
        <begin position="4479"/>
        <end position="4498"/>
    </location>
</feature>
<keyword evidence="5" id="KW-1185">Reference proteome</keyword>
<evidence type="ECO:0000259" key="3">
    <source>
        <dbReference type="PROSITE" id="PS50966"/>
    </source>
</evidence>
<feature type="transmembrane region" description="Helical" evidence="2">
    <location>
        <begin position="4371"/>
        <end position="4396"/>
    </location>
</feature>
<keyword evidence="2" id="KW-0472">Membrane</keyword>
<sequence length="4850" mass="541018">MILEVHGESSEVHGCRCATRDGCPLCAPSDLFRKANGAHICRWLLLSKRISVEHGASYMTAPERDADSIVFHTLRLLRSACFNHLFRCDFLEGSTRPLASQSVTALQKLRDICANVHHPKLVLSKATLLDAIVILGQLCAEDGLREYLGVKLEFAGLVFAIIDDDRQAKVPYMLRACVLVLCRLASAETVLRHPSFRRTMHLTSTLLSRDDVVSDMMCLHNVLMFYRNTVAFGKQLSPYIHEHLSDRVLAALGQLLSLTLPTTPGFDVETTMRMAAADALAHLLFYQHKGQRHAVSSNAQTRRLTNLNAAHRMESSVVAAATTKAPMAAVFRRIGETWRAHLHNMSRDDLSSFAAFTDLLAIHTKLLPKSTPRDTPAVSSVLTPRGPPPPLDVPAFFATEHPVPSDLREYAFHGHLDHVPGSASLWKVLRKLFRNCMCRGELSALSSVQIDMLLRLLLVCARDGRSASSAASFAWLMDVELEYIRLVHDVVHSHPQLHNLAVFETVSATAHRFFAKATTSTNAFSCRMRGFVLLHAFVQDSACVETLSKYLVAVLPSPPLDVVVDPIEYELPTRARECLNGLVVARYPTTWTSKDRAKPRTLVFLSPDVTQATMLPFGLGVISALVRSDARFIHWFVHLGGFATLLEVLDLELEFHDVPIVPSRVTILKLTLDLMRQSLDRLLVLTAHTKTEIKQASMGVVMALVTTPQACNALYMLQAHNAVLPVVNNRDASVVRSHLEILRQLFGQIVTEHEGQYFFIDTSTTVDARKFSALATLRVLHLLKPTTLVKLTRGLEPLSRADSKTLSILSDGRCANVPLWLIERYVEREAFTGLSLGADRDRQSLVVVDLVARLNALLMSHTSGSEKGYVLTRAEYLNAVDEKERTAVARAVWCTLQQLPIAESATPKRLPIVQQIYRALIENRAQLNRTVRRVTQSLDDHARVRRQHTLHGLFGYLRKSLLLRSLSLEAIGALGRHMPVPTLFNEDQLETSMVLVNQGEIQIELRPSMFAFRFPNTRPWKRTFRPGDIVWCPSWLTTDRRIEPYAKAKYIIKHCAPHTTVFLWTQKQHEYYLTESDRTLLSTDISSMVNILCNGALVDVPPRIAAFCREDADLRQLQVYGIQTLAHLAAGSATFAASFVTDTGLMNALVSLAFSTLHVSLVVSALEALQSMTAEPNLAQQFYTLRLDRFAPHAVLHGILDAVDLWCVAPVVATTVLAFLRQIYALVPAARATIPTTWRMTHFLSMRSFMRSTDVGLVGAVTGLLHDLVGPDLMTVFTAGGLHFACAQLIGHCPGSMLPDVLHLVLLFCQDVATRAAIWAHPGFHATLDTTLLQMFKRLDSASNDEARKIIAFFNMLTFSTIDASRDVAYRVLLGQKTNLVAHLVLQIGLGGSNVDIYLDCLWRLCHGNAANAQRVVGNNSSGDVRHGLATLASTPSAPAFANSLRCIRSLSEHPGNADAFSSVGLPDILFRYVNSEAWQRPETSTALQALGSIFAQSKLGRSLFTPTHMALLASMYARHLEHLPATTELETWGLVLARLLELLSCVTADARTRQIVWRHCEGATRSELGWGSWMQLLYPPQQPTAMRLSVEMKRNVHTHTLCLLAALCLEDTVAQVVVAHPQWCRYFSALALDASVQARDMPAVLRLLVAITEYCVGKNEPLSAVLPARPRLYRLLLLVGLHEVDALVFRVLWLWEAQACETTDDATTLFTTEGLGLETYSAYLLARTAATAADRCMFLGFLVHFFPMASIQGLSTVRMVADHVCMCLRRLPVRMNWAALAATEDANYSFVAWNDAKLNLGAMLHVIRLVRLVVEHDQLQGLFDHRPIHDLLGDVASWMVDAVIALPSEMVVVAAHLLVEWSAVLQYAFKCRVLSFERPTLLVFVQQMLRLLPFLPPEAAIAGLRCLDVLCDKNIEVCLALQRLGRNFFVDLMALLGLDTLGARGKRPLFRLLQALVASSFRHARHAVAVGWPTRCLESIEAEMCAPSACVVVMRLLRVLGIDVVLPGDLRVRLLLALVAPAMVTSILDRNARVSWLACLDQLLMSAPALCEMLATHWDASGGPLVRHLLDRLHDKLADVEVPRHESVPYTAMRVLQHLMQPRLVPCLLTLAEPWDRFFKSLVCPKGNINLYAFVVFKSLVAAAGADLVRTPVCHSLRNALETPDAIPTPLYLEFVAMYAQNILAHMTSPSDAAQFPWSVVFERCAAALGEPHGWSRHAALLALHAFLHLPGHALYLRTVPTAITFEIRAAMQALLDAVDLPALEHSHGRANPALIVPIPMGLDGGDAVYAAEHMDDVHVLPLSNKAVLAATHQNVEVLVVLLLRHSNAALLRLLLQHTSVQRTTTVQPVDPKRRTVAAMRKSFRRCAVSPPTKPGHMFTSMGLDGRRQFALALACLERLDTATSGVFSARRLDRTAMVVTHAFVNADDVPTSLEWLQQLFAATTAVGPTVAAQLVHASQPLLLLLFRLAGSRESIALRKLATAMLWLVVLDDGGSALFQATLKASRSDLLHHLEVSLILEPPQRHVSFPPALGWRDLLQATCGLLAALSHAPDLRSAVVGRGFVGLVLAVVRTERPAALHKTNVHFMTLLDVVFRQETEMRTSLEPLMLHVLQCLELDNEVELRAKAIQVLHLMCLDAPGRQVLEIHLFPPPPPVDDAAKHATATVRSLEAMAHLVALTEALKLRDSRETECAAISIVQMLCDDERHREYLRGCRAASAESLVQLILGLLEVTIGTRHRNHVMQRTEPLPLLVAATGTAALACLERLEVHHDVFRSIAVGSRVVVQLFAAMGCVELEIAYTASSLLVAIVGFASDPAVEMLLLETPLMDEDPDSDDDDEHTISKRRLSLRSASSVQMDAHLPVDHPKRHALNRLRCFRHKVGGAIPSYFELLAHLAESFAVSMPPARAPLVSNVLELLHTALRGFFATIYIPITDTTRAHHSRLANVAYRIAFAAVPSSSEVYERLQNEALATLYHLSCHVGDYSAAVFETALAVETLLQRIRVAPPRCQFECAQLLRAITRHESVKGVFYTNDLFAFLSWMNEPVFVDILQALLQTARNLLSPSNARGYNPLHLARLLLTETNLTSSSRSSILVDHATIYRRVTFNLRLKSGISRVLKVTYVLQAASEAPRMVVHRRYYLHNSDTVIQESFFCSVLVTAIECTASEEHRKDVTVAFAYTVAPLDAGGVFTATRSQPVFDSTATLVLDIADEMVCDLANLSGPLGDVLSFCVHNEMVVEVDLVSELLGELCKQDAVFCDPSLHLWCFVAFLMHYGGAHNTPTHAMVCLKAIGEAASPDHAAYHTYLQHALYLLQMLRIYGLSSDMIPDRDRPSVCLRHKEATAFLLSLGNMVAAGLSQSLAETYMNMLLLELGGVVRYLCGFHRKQDHLCCTHLQLHATLSKVWPAHARILAKKRFVSDHLRHFETAAHLSDASIEHAAAAILTLVEHSSSCYKFVRHRGLDLVGRLAHVLYTRYHGTTHPQKIATILRSFVLIASFLSTNLLITASLPPEIHHAFFPNALSPHVMPFVELVLWPLLPFDDTDVWLESTMLAATLLAQVVEGSVDRRVIEQHVLAIAFRLHNAPRVQLLQRAVQRALRLTARDHAFAVRVVQKVYFLAVVKGIKTGVLSAECRELLPTQAITQLETLADDSFDVVLRYCVQFTEQHRDNRLRDILVRNRKKGIGDMLNAVDHSARLMTFVHHVLSMVLEMYTGFVANDTPHAEAKLRRVTSFVNQLETLALTVLSVLDQLDASYFGHIFLQFHEVRFPEARRDVNVAERRHFMRNNMKKILFILKRIIDRKKLGSLLDEASFTHAEDVLRDIRLDFAANGRRRLGQACDTDASIADLFCEAIEVHGVGPFVTLTASARYLFARTMRKEDNSSYGLDEFMVGHIKAAGLGDAIRALLQRIGRGVLFVCKHPRLALSSIQSILVAWRARKTKASVPEVANTARRPSASPTNPLFHGVNRPLVSSFPLASLLTLPRHEAAASIGLLWKYLRVFGTDRSADGTLALKPRFVEQLCPTLPSAKQELLRAFLKTGDAATLETHFEHAELYLLRQKLESLIGRETGADVSLDIVQHVTLPVNVWQFILSPVQHTRLLHLEFVLSQARTFGSLADSVAHAKALDSRHLESDITKLSGLITRARPNIKKPQHHRLLPRSSRRAIKQWVARSVGMNYYVEKDDGKTVDEIKKDPTDVVYAEFVLPVADKVLEDPLSEQMAWGYLVDEIQRNLFPRWTFEVDDENAPRIRRMYARGLRCLLRAFLNLTFWRLEELKLDLLDDSWPETDVLQSKYTTRTKLTRDIVHSIIIYKHAMKAISELFTIWMKESGSLGLRFWQHWSFWAIGWVVPLLLFFVVLPQLDAPADAVDYFMKWFMGGFFVVVYFLVLLSILQLIKQSENMMVQERQTVRFYPVLGYHGNYLAVYGLFMELVQQNTIPFSKTVKWVSGFQMPTLVAAIGSLGITGINLDALNMQPLDVLYLKAYGASAIVFAYLVLLKCANKFHKSYPKLNKRLTKDLPPIVSSIHFVAILNTFLSFLFCCTCDQFQDASECTHTQPFLYAYPDVDLVCWSPDHLPLAFIGLAGLSYFLPIGILSAGMAEVLFPREDVDIKFSPIIVLASQLGKTIAIVAALFFTFYREYMVTIGMVMNIGLFGLTLYCKTSSIWYASIVKSFIYVMSVWTSICAYANLTLANPTSNPVYYLNLGWFAIFIVALVVLFLEMRVRSAREVASRAERVRDYQLLNATNDDVRLTDFEEDFMRRSRKPTTSAQLEALAPPGFLAAARARAKAMENQELPPHLDDFLEKARRSAERPSVSETMFLRRARRLGHRIELFEKGEAERDGYRHKKA</sequence>
<gene>
    <name evidence="4" type="ORF">SPRG_04089</name>
</gene>
<keyword evidence="2" id="KW-1133">Transmembrane helix</keyword>
<dbReference type="InterPro" id="IPR016024">
    <property type="entry name" value="ARM-type_fold"/>
</dbReference>
<keyword evidence="1" id="KW-0479">Metal-binding</keyword>
<dbReference type="InterPro" id="IPR007527">
    <property type="entry name" value="Znf_SWIM"/>
</dbReference>
<dbReference type="PROSITE" id="PS50966">
    <property type="entry name" value="ZF_SWIM"/>
    <property type="match status" value="1"/>
</dbReference>
<feature type="transmembrane region" description="Helical" evidence="2">
    <location>
        <begin position="4666"/>
        <end position="4689"/>
    </location>
</feature>
<proteinExistence type="predicted"/>
<evidence type="ECO:0000256" key="2">
    <source>
        <dbReference type="SAM" id="Phobius"/>
    </source>
</evidence>
<organism evidence="4 5">
    <name type="scientific">Saprolegnia parasitica (strain CBS 223.65)</name>
    <dbReference type="NCBI Taxonomy" id="695850"/>
    <lineage>
        <taxon>Eukaryota</taxon>
        <taxon>Sar</taxon>
        <taxon>Stramenopiles</taxon>
        <taxon>Oomycota</taxon>
        <taxon>Saprolegniomycetes</taxon>
        <taxon>Saprolegniales</taxon>
        <taxon>Saprolegniaceae</taxon>
        <taxon>Saprolegnia</taxon>
    </lineage>
</organism>
<dbReference type="OMA" id="CEMLATH"/>
<dbReference type="Proteomes" id="UP000030745">
    <property type="component" value="Unassembled WGS sequence"/>
</dbReference>
<feature type="transmembrane region" description="Helical" evidence="2">
    <location>
        <begin position="4341"/>
        <end position="4359"/>
    </location>
</feature>
<dbReference type="KEGG" id="spar:SPRG_04089"/>
<protein>
    <recommendedName>
        <fullName evidence="3">SWIM-type domain-containing protein</fullName>
    </recommendedName>
</protein>
<feature type="domain" description="SWIM-type" evidence="3">
    <location>
        <begin position="4527"/>
        <end position="4564"/>
    </location>
</feature>
<feature type="transmembrane region" description="Helical" evidence="2">
    <location>
        <begin position="4616"/>
        <end position="4635"/>
    </location>
</feature>
<feature type="transmembrane region" description="Helical" evidence="2">
    <location>
        <begin position="4446"/>
        <end position="4467"/>
    </location>
</feature>
<evidence type="ECO:0000256" key="1">
    <source>
        <dbReference type="PROSITE-ProRule" id="PRU00325"/>
    </source>
</evidence>
<dbReference type="STRING" id="695850.A0A067CL85"/>
<feature type="transmembrane region" description="Helical" evidence="2">
    <location>
        <begin position="4641"/>
        <end position="4659"/>
    </location>
</feature>
<accession>A0A067CL85</accession>
<keyword evidence="1" id="KW-0863">Zinc-finger</keyword>
<reference evidence="4 5" key="1">
    <citation type="journal article" date="2013" name="PLoS Genet.">
        <title>Distinctive expansion of potential virulence genes in the genome of the oomycete fish pathogen Saprolegnia parasitica.</title>
        <authorList>
            <person name="Jiang R.H."/>
            <person name="de Bruijn I."/>
            <person name="Haas B.J."/>
            <person name="Belmonte R."/>
            <person name="Lobach L."/>
            <person name="Christie J."/>
            <person name="van den Ackerveken G."/>
            <person name="Bottin A."/>
            <person name="Bulone V."/>
            <person name="Diaz-Moreno S.M."/>
            <person name="Dumas B."/>
            <person name="Fan L."/>
            <person name="Gaulin E."/>
            <person name="Govers F."/>
            <person name="Grenville-Briggs L.J."/>
            <person name="Horner N.R."/>
            <person name="Levin J.Z."/>
            <person name="Mammella M."/>
            <person name="Meijer H.J."/>
            <person name="Morris P."/>
            <person name="Nusbaum C."/>
            <person name="Oome S."/>
            <person name="Phillips A.J."/>
            <person name="van Rooyen D."/>
            <person name="Rzeszutek E."/>
            <person name="Saraiva M."/>
            <person name="Secombes C.J."/>
            <person name="Seidl M.F."/>
            <person name="Snel B."/>
            <person name="Stassen J.H."/>
            <person name="Sykes S."/>
            <person name="Tripathy S."/>
            <person name="van den Berg H."/>
            <person name="Vega-Arreguin J.C."/>
            <person name="Wawra S."/>
            <person name="Young S.K."/>
            <person name="Zeng Q."/>
            <person name="Dieguez-Uribeondo J."/>
            <person name="Russ C."/>
            <person name="Tyler B.M."/>
            <person name="van West P."/>
        </authorList>
    </citation>
    <scope>NUCLEOTIDE SEQUENCE [LARGE SCALE GENOMIC DNA]</scope>
    <source>
        <strain evidence="4 5">CBS 223.65</strain>
    </source>
</reference>